<feature type="active site" evidence="4">
    <location>
        <position position="38"/>
    </location>
</feature>
<evidence type="ECO:0000256" key="5">
    <source>
        <dbReference type="RuleBase" id="RU004168"/>
    </source>
</evidence>
<dbReference type="InterPro" id="IPR017968">
    <property type="entry name" value="Acylphosphatase_CS"/>
</dbReference>
<dbReference type="EMBL" id="JACHKA010000001">
    <property type="protein sequence ID" value="MBB5985851.1"/>
    <property type="molecule type" value="Genomic_DNA"/>
</dbReference>
<sequence>MAFIAKHIRITGRVQGVFYRGWTVATARKLGLAGWVRNRLDGSVEAFVQGEDGQVEHFLMLARSGPPAAQVDAVRDSPASPGDHHLFEQRPTA</sequence>
<organism evidence="8 9">
    <name type="scientific">Sphingobium lignivorans</name>
    <dbReference type="NCBI Taxonomy" id="2735886"/>
    <lineage>
        <taxon>Bacteria</taxon>
        <taxon>Pseudomonadati</taxon>
        <taxon>Pseudomonadota</taxon>
        <taxon>Alphaproteobacteria</taxon>
        <taxon>Sphingomonadales</taxon>
        <taxon>Sphingomonadaceae</taxon>
        <taxon>Sphingobium</taxon>
    </lineage>
</organism>
<accession>A0ABR6NFK2</accession>
<dbReference type="GO" id="GO:0003998">
    <property type="term" value="F:acylphosphatase activity"/>
    <property type="evidence" value="ECO:0007669"/>
    <property type="project" value="UniProtKB-EC"/>
</dbReference>
<evidence type="ECO:0000256" key="6">
    <source>
        <dbReference type="SAM" id="MobiDB-lite"/>
    </source>
</evidence>
<dbReference type="Gene3D" id="3.30.70.100">
    <property type="match status" value="1"/>
</dbReference>
<keyword evidence="9" id="KW-1185">Reference proteome</keyword>
<protein>
    <recommendedName>
        <fullName evidence="2 4">acylphosphatase</fullName>
        <ecNumber evidence="2 4">3.6.1.7</ecNumber>
    </recommendedName>
</protein>
<feature type="region of interest" description="Disordered" evidence="6">
    <location>
        <begin position="69"/>
        <end position="93"/>
    </location>
</feature>
<gene>
    <name evidence="8" type="ORF">HNP60_001825</name>
</gene>
<feature type="compositionally biased region" description="Basic and acidic residues" evidence="6">
    <location>
        <begin position="82"/>
        <end position="93"/>
    </location>
</feature>
<dbReference type="InterPro" id="IPR036046">
    <property type="entry name" value="Acylphosphatase-like_dom_sf"/>
</dbReference>
<evidence type="ECO:0000256" key="4">
    <source>
        <dbReference type="PROSITE-ProRule" id="PRU00520"/>
    </source>
</evidence>
<dbReference type="SUPFAM" id="SSF54975">
    <property type="entry name" value="Acylphosphatase/BLUF domain-like"/>
    <property type="match status" value="1"/>
</dbReference>
<comment type="catalytic activity">
    <reaction evidence="3 4">
        <text>an acyl phosphate + H2O = a carboxylate + phosphate + H(+)</text>
        <dbReference type="Rhea" id="RHEA:14965"/>
        <dbReference type="ChEBI" id="CHEBI:15377"/>
        <dbReference type="ChEBI" id="CHEBI:15378"/>
        <dbReference type="ChEBI" id="CHEBI:29067"/>
        <dbReference type="ChEBI" id="CHEBI:43474"/>
        <dbReference type="ChEBI" id="CHEBI:59918"/>
        <dbReference type="EC" id="3.6.1.7"/>
    </reaction>
</comment>
<dbReference type="PROSITE" id="PS51160">
    <property type="entry name" value="ACYLPHOSPHATASE_3"/>
    <property type="match status" value="1"/>
</dbReference>
<dbReference type="PANTHER" id="PTHR47268">
    <property type="entry name" value="ACYLPHOSPHATASE"/>
    <property type="match status" value="1"/>
</dbReference>
<evidence type="ECO:0000256" key="1">
    <source>
        <dbReference type="ARBA" id="ARBA00005614"/>
    </source>
</evidence>
<dbReference type="InterPro" id="IPR020456">
    <property type="entry name" value="Acylphosphatase"/>
</dbReference>
<comment type="caution">
    <text evidence="8">The sequence shown here is derived from an EMBL/GenBank/DDBJ whole genome shotgun (WGS) entry which is preliminary data.</text>
</comment>
<evidence type="ECO:0000313" key="8">
    <source>
        <dbReference type="EMBL" id="MBB5985851.1"/>
    </source>
</evidence>
<evidence type="ECO:0000256" key="3">
    <source>
        <dbReference type="ARBA" id="ARBA00047645"/>
    </source>
</evidence>
<dbReference type="Pfam" id="PF00708">
    <property type="entry name" value="Acylphosphatase"/>
    <property type="match status" value="1"/>
</dbReference>
<dbReference type="InterPro" id="IPR001792">
    <property type="entry name" value="Acylphosphatase-like_dom"/>
</dbReference>
<evidence type="ECO:0000313" key="9">
    <source>
        <dbReference type="Proteomes" id="UP001138540"/>
    </source>
</evidence>
<evidence type="ECO:0000256" key="2">
    <source>
        <dbReference type="ARBA" id="ARBA00012150"/>
    </source>
</evidence>
<feature type="active site" evidence="4">
    <location>
        <position position="20"/>
    </location>
</feature>
<reference evidence="8 9" key="1">
    <citation type="submission" date="2020-08" db="EMBL/GenBank/DDBJ databases">
        <title>Exploring microbial biodiversity for novel pathways involved in the catabolism of aromatic compounds derived from lignin.</title>
        <authorList>
            <person name="Elkins J."/>
        </authorList>
    </citation>
    <scope>NUCLEOTIDE SEQUENCE [LARGE SCALE GENOMIC DNA]</scope>
    <source>
        <strain evidence="8 9">B1D3A</strain>
    </source>
</reference>
<keyword evidence="4 8" id="KW-0378">Hydrolase</keyword>
<proteinExistence type="inferred from homology"/>
<feature type="domain" description="Acylphosphatase-like" evidence="7">
    <location>
        <begin position="5"/>
        <end position="91"/>
    </location>
</feature>
<dbReference type="PROSITE" id="PS00151">
    <property type="entry name" value="ACYLPHOSPHATASE_2"/>
    <property type="match status" value="1"/>
</dbReference>
<dbReference type="Proteomes" id="UP001138540">
    <property type="component" value="Unassembled WGS sequence"/>
</dbReference>
<evidence type="ECO:0000259" key="7">
    <source>
        <dbReference type="PROSITE" id="PS51160"/>
    </source>
</evidence>
<dbReference type="PANTHER" id="PTHR47268:SF4">
    <property type="entry name" value="ACYLPHOSPHATASE"/>
    <property type="match status" value="1"/>
</dbReference>
<dbReference type="PRINTS" id="PR00112">
    <property type="entry name" value="ACYLPHPHTASE"/>
</dbReference>
<dbReference type="EC" id="3.6.1.7" evidence="2 4"/>
<dbReference type="RefSeq" id="WP_184049024.1">
    <property type="nucleotide sequence ID" value="NZ_JACHKA010000001.1"/>
</dbReference>
<name>A0ABR6NFK2_9SPHN</name>
<comment type="similarity">
    <text evidence="1 5">Belongs to the acylphosphatase family.</text>
</comment>